<gene>
    <name evidence="2" type="ORF">TorRG33x02_290700</name>
</gene>
<name>A0A2P5CC62_TREOI</name>
<feature type="transmembrane region" description="Helical" evidence="1">
    <location>
        <begin position="20"/>
        <end position="47"/>
    </location>
</feature>
<accession>A0A2P5CC62</accession>
<evidence type="ECO:0000256" key="1">
    <source>
        <dbReference type="SAM" id="Phobius"/>
    </source>
</evidence>
<evidence type="ECO:0000313" key="2">
    <source>
        <dbReference type="EMBL" id="PON58585.1"/>
    </source>
</evidence>
<keyword evidence="3" id="KW-1185">Reference proteome</keyword>
<dbReference type="EMBL" id="JXTC01000384">
    <property type="protein sequence ID" value="PON58585.1"/>
    <property type="molecule type" value="Genomic_DNA"/>
</dbReference>
<protein>
    <recommendedName>
        <fullName evidence="4">Transmembrane protein</fullName>
    </recommendedName>
</protein>
<dbReference type="AlphaFoldDB" id="A0A2P5CC62"/>
<proteinExistence type="predicted"/>
<evidence type="ECO:0008006" key="4">
    <source>
        <dbReference type="Google" id="ProtNLM"/>
    </source>
</evidence>
<dbReference type="Proteomes" id="UP000237000">
    <property type="component" value="Unassembled WGS sequence"/>
</dbReference>
<comment type="caution">
    <text evidence="2">The sequence shown here is derived from an EMBL/GenBank/DDBJ whole genome shotgun (WGS) entry which is preliminary data.</text>
</comment>
<evidence type="ECO:0000313" key="3">
    <source>
        <dbReference type="Proteomes" id="UP000237000"/>
    </source>
</evidence>
<keyword evidence="1" id="KW-0472">Membrane</keyword>
<reference evidence="3" key="1">
    <citation type="submission" date="2016-06" db="EMBL/GenBank/DDBJ databases">
        <title>Parallel loss of symbiosis genes in relatives of nitrogen-fixing non-legume Parasponia.</title>
        <authorList>
            <person name="Van Velzen R."/>
            <person name="Holmer R."/>
            <person name="Bu F."/>
            <person name="Rutten L."/>
            <person name="Van Zeijl A."/>
            <person name="Liu W."/>
            <person name="Santuari L."/>
            <person name="Cao Q."/>
            <person name="Sharma T."/>
            <person name="Shen D."/>
            <person name="Roswanjaya Y."/>
            <person name="Wardhani T."/>
            <person name="Kalhor M.S."/>
            <person name="Jansen J."/>
            <person name="Van den Hoogen J."/>
            <person name="Gungor B."/>
            <person name="Hartog M."/>
            <person name="Hontelez J."/>
            <person name="Verver J."/>
            <person name="Yang W.-C."/>
            <person name="Schijlen E."/>
            <person name="Repin R."/>
            <person name="Schilthuizen M."/>
            <person name="Schranz E."/>
            <person name="Heidstra R."/>
            <person name="Miyata K."/>
            <person name="Fedorova E."/>
            <person name="Kohlen W."/>
            <person name="Bisseling T."/>
            <person name="Smit S."/>
            <person name="Geurts R."/>
        </authorList>
    </citation>
    <scope>NUCLEOTIDE SEQUENCE [LARGE SCALE GENOMIC DNA]</scope>
    <source>
        <strain evidence="3">cv. RG33-2</strain>
    </source>
</reference>
<keyword evidence="1" id="KW-1133">Transmembrane helix</keyword>
<organism evidence="2 3">
    <name type="scientific">Trema orientale</name>
    <name type="common">Charcoal tree</name>
    <name type="synonym">Celtis orientalis</name>
    <dbReference type="NCBI Taxonomy" id="63057"/>
    <lineage>
        <taxon>Eukaryota</taxon>
        <taxon>Viridiplantae</taxon>
        <taxon>Streptophyta</taxon>
        <taxon>Embryophyta</taxon>
        <taxon>Tracheophyta</taxon>
        <taxon>Spermatophyta</taxon>
        <taxon>Magnoliopsida</taxon>
        <taxon>eudicotyledons</taxon>
        <taxon>Gunneridae</taxon>
        <taxon>Pentapetalae</taxon>
        <taxon>rosids</taxon>
        <taxon>fabids</taxon>
        <taxon>Rosales</taxon>
        <taxon>Cannabaceae</taxon>
        <taxon>Trema</taxon>
    </lineage>
</organism>
<sequence>MEVSNVECGGLALELDEAIVLLRFWGCAYGLFGGEIFLFFGGILVGLPSSKMTKCFSHETIESIASSTNDISSSTGIGR</sequence>
<keyword evidence="1" id="KW-0812">Transmembrane</keyword>
<dbReference type="InParanoid" id="A0A2P5CC62"/>